<proteinExistence type="predicted"/>
<evidence type="ECO:0000313" key="2">
    <source>
        <dbReference type="EMBL" id="QJA52720.1"/>
    </source>
</evidence>
<protein>
    <recommendedName>
        <fullName evidence="4">Terminase</fullName>
    </recommendedName>
</protein>
<accession>A0A6H1ZZT3</accession>
<evidence type="ECO:0000256" key="1">
    <source>
        <dbReference type="SAM" id="MobiDB-lite"/>
    </source>
</evidence>
<evidence type="ECO:0008006" key="4">
    <source>
        <dbReference type="Google" id="ProtNLM"/>
    </source>
</evidence>
<feature type="region of interest" description="Disordered" evidence="1">
    <location>
        <begin position="1"/>
        <end position="34"/>
    </location>
</feature>
<organism evidence="2">
    <name type="scientific">viral metagenome</name>
    <dbReference type="NCBI Taxonomy" id="1070528"/>
    <lineage>
        <taxon>unclassified sequences</taxon>
        <taxon>metagenomes</taxon>
        <taxon>organismal metagenomes</taxon>
    </lineage>
</organism>
<reference evidence="2" key="1">
    <citation type="submission" date="2020-03" db="EMBL/GenBank/DDBJ databases">
        <title>The deep terrestrial virosphere.</title>
        <authorList>
            <person name="Holmfeldt K."/>
            <person name="Nilsson E."/>
            <person name="Simone D."/>
            <person name="Lopez-Fernandez M."/>
            <person name="Wu X."/>
            <person name="de Brujin I."/>
            <person name="Lundin D."/>
            <person name="Andersson A."/>
            <person name="Bertilsson S."/>
            <person name="Dopson M."/>
        </authorList>
    </citation>
    <scope>NUCLEOTIDE SEQUENCE</scope>
    <source>
        <strain evidence="2">TM448A02920</strain>
        <strain evidence="3">TM448B04984</strain>
    </source>
</reference>
<name>A0A6H1ZZT3_9ZZZZ</name>
<dbReference type="EMBL" id="MT145119">
    <property type="protein sequence ID" value="QJI03790.1"/>
    <property type="molecule type" value="Genomic_DNA"/>
</dbReference>
<feature type="compositionally biased region" description="Basic and acidic residues" evidence="1">
    <location>
        <begin position="15"/>
        <end position="24"/>
    </location>
</feature>
<sequence length="177" mass="19957">MKNYDLKKQGIPKPEINEQLEKPKQKQLGKTKNDLRRRARKIANAIIEGKSETEALKCAGYSASYALTRKKEILNNPHITKTFASILDAAGLTDDYLAGRIKQLAEAKETKFFQEKGVVTETREVDALGIQADMIQFGAKLRGAYPAETHNVNVRGSIDLFEKIKEARERAKKRPKD</sequence>
<evidence type="ECO:0000313" key="3">
    <source>
        <dbReference type="EMBL" id="QJI03790.1"/>
    </source>
</evidence>
<dbReference type="EMBL" id="MT144362">
    <property type="protein sequence ID" value="QJA52720.1"/>
    <property type="molecule type" value="Genomic_DNA"/>
</dbReference>
<dbReference type="AlphaFoldDB" id="A0A6H1ZZT3"/>
<gene>
    <name evidence="2" type="ORF">TM448A02920_0010</name>
    <name evidence="3" type="ORF">TM448B04984_0009</name>
</gene>